<dbReference type="InterPro" id="IPR003141">
    <property type="entry name" value="Pol/His_phosphatase_N"/>
</dbReference>
<keyword evidence="8" id="KW-0239">DNA-directed DNA polymerase</keyword>
<dbReference type="NCBIfam" id="NF005298">
    <property type="entry name" value="PRK06826.1"/>
    <property type="match status" value="1"/>
</dbReference>
<dbReference type="EC" id="2.7.7.7" evidence="3"/>
<dbReference type="InterPro" id="IPR029460">
    <property type="entry name" value="DNAPol_HHH"/>
</dbReference>
<feature type="domain" description="Polymerase/histidinol phosphatase N-terminal" evidence="10">
    <location>
        <begin position="6"/>
        <end position="73"/>
    </location>
</feature>
<sequence>MSSDFVHLHLHSDYSLLDGLGKIKDYVSLAKAYGMKAIALTDHGVMYGAIEMYTEALEAGIKPIIGCELYVAPRSRHDREKRLDSDYAHLLVLAKDYEGYQNLIKLVSYAFLEGYYYKPRIDHELLAKYSKGLIVTSSCIGGEVPQLLLQGKDKEARELADKYRSIVGRENYFIELQDHPFEEQRIANTKLIELAKDLEIPLVATCDVHYPRQEDAAIQDILLCVQTGKQVTDKNRMRMSSDTNYMRSPQEMEQAFRDYPEAIKNTALIAEMCNLQIPMGKWILPHFDVPEGYDLQSYLRYLCEEGLRQKYSEVTQEIRDRLEYELDVINTKGYTAYMLIVQDFVNWARSRGIAVTSRGSAAGSLVSYLLNITTADPIEYKLPFERFLTIHRPSPPDIDMDFEDKRREEVIEYVTSKYGEENVAQIITFGTMEARAAVRDVGRALGISYSDTDTIAKMIQPGWSIKEALENSLALRQWYERDERIKQLIDVASKLEGVTRHASTHAAGVIISREPIINYAPLQKDKNGSRPLVQFDMRMCEKIGLLKMDFLGLANLSILGRAVKTIKQTRGIDIELDKLPLDDTKTYELLSSGETTGVFQLESAGMRRYIKELKPSNIRDVAAMIALYRPGPMDMIPTYIARKHGREPVEYLVPGLEPILKDSYGVLVYQDDILLIAIEIAGYTWEEADKLRKAVGKKIREELEAQRDKFIKGCQEHGGLSPEKARELWDWMEPFARYGFNKAHAAAYSLVAYQTAYLKANYPSEYMSSLLTVGMDNSEKVASGIVECNRMGIRVLPPSVNDSFEEFTLEPQSQRPGEPIPIRFGLGAVKNVGSGPISAIVSARESLPDKRFKSFEHFCTVVDFKQINKRALESLIKAGAFDEFGHRSQLLAAIDEAIALNQKMQRASDLGQFSLFGDAFSSQDHLPSLTLPEVDEAPKEQLLAWEKEMLGLYLSEHPLNAVLGKRRLDSTSLISEISEEMVGQTVRVAAMLVNPQIRTTKRQQEMLIGKLEDQTSSIDFVVFPEQYEKYRDLLVSDAVLLVTGKLDERQESFQIVCESVAKIDGNSEDEISQEVESLIEEDSPHPESARAYEIRIRFPVSDDIEVDIERMQALYKLLRSHPGDDKVLIQLPVGSRFVVIEPTNLEVSFSAVLEQDLEKVLGSRCWRLYVNNKGDRVQVA</sequence>
<keyword evidence="5 11" id="KW-0808">Transferase</keyword>
<dbReference type="GO" id="GO:0003676">
    <property type="term" value="F:nucleic acid binding"/>
    <property type="evidence" value="ECO:0007669"/>
    <property type="project" value="InterPro"/>
</dbReference>
<dbReference type="RefSeq" id="WP_012875025.1">
    <property type="nucleotide sequence ID" value="NC_013525.1"/>
</dbReference>
<dbReference type="GO" id="GO:0003887">
    <property type="term" value="F:DNA-directed DNA polymerase activity"/>
    <property type="evidence" value="ECO:0007669"/>
    <property type="project" value="UniProtKB-KW"/>
</dbReference>
<comment type="catalytic activity">
    <reaction evidence="9">
        <text>DNA(n) + a 2'-deoxyribonucleoside 5'-triphosphate = DNA(n+1) + diphosphate</text>
        <dbReference type="Rhea" id="RHEA:22508"/>
        <dbReference type="Rhea" id="RHEA-COMP:17339"/>
        <dbReference type="Rhea" id="RHEA-COMP:17340"/>
        <dbReference type="ChEBI" id="CHEBI:33019"/>
        <dbReference type="ChEBI" id="CHEBI:61560"/>
        <dbReference type="ChEBI" id="CHEBI:173112"/>
        <dbReference type="EC" id="2.7.7.7"/>
    </reaction>
</comment>
<dbReference type="InterPro" id="IPR012340">
    <property type="entry name" value="NA-bd_OB-fold"/>
</dbReference>
<evidence type="ECO:0000313" key="11">
    <source>
        <dbReference type="EMBL" id="ACZ41990.1"/>
    </source>
</evidence>
<dbReference type="CDD" id="cd12113">
    <property type="entry name" value="PHP_PolIIIA_DnaE3"/>
    <property type="match status" value="1"/>
</dbReference>
<dbReference type="PANTHER" id="PTHR32294:SF0">
    <property type="entry name" value="DNA POLYMERASE III SUBUNIT ALPHA"/>
    <property type="match status" value="1"/>
</dbReference>
<dbReference type="SUPFAM" id="SSF89550">
    <property type="entry name" value="PHP domain-like"/>
    <property type="match status" value="1"/>
</dbReference>
<dbReference type="Gene3D" id="1.10.10.1600">
    <property type="entry name" value="Bacterial DNA polymerase III alpha subunit, thumb domain"/>
    <property type="match status" value="1"/>
</dbReference>
<dbReference type="HOGENOM" id="CLU_001600_0_0_0"/>
<dbReference type="SMART" id="SM00481">
    <property type="entry name" value="POLIIIAc"/>
    <property type="match status" value="1"/>
</dbReference>
<evidence type="ECO:0000259" key="10">
    <source>
        <dbReference type="SMART" id="SM00481"/>
    </source>
</evidence>
<dbReference type="Pfam" id="PF02811">
    <property type="entry name" value="PHP"/>
    <property type="match status" value="1"/>
</dbReference>
<keyword evidence="12" id="KW-1185">Reference proteome</keyword>
<evidence type="ECO:0000256" key="7">
    <source>
        <dbReference type="ARBA" id="ARBA00022705"/>
    </source>
</evidence>
<evidence type="ECO:0000313" key="12">
    <source>
        <dbReference type="Proteomes" id="UP000000323"/>
    </source>
</evidence>
<evidence type="ECO:0000256" key="4">
    <source>
        <dbReference type="ARBA" id="ARBA00019114"/>
    </source>
</evidence>
<dbReference type="Pfam" id="PF07733">
    <property type="entry name" value="DNA_pol3_alpha"/>
    <property type="match status" value="1"/>
</dbReference>
<dbReference type="InterPro" id="IPR040982">
    <property type="entry name" value="DNA_pol3_finger"/>
</dbReference>
<dbReference type="Pfam" id="PF01336">
    <property type="entry name" value="tRNA_anti-codon"/>
    <property type="match status" value="1"/>
</dbReference>
<dbReference type="Gene3D" id="1.10.150.870">
    <property type="match status" value="1"/>
</dbReference>
<organism evidence="11 12">
    <name type="scientific">Thermobaculum terrenum (strain ATCC BAA-798 / CCMEE 7001 / YNP1)</name>
    <dbReference type="NCBI Taxonomy" id="525904"/>
    <lineage>
        <taxon>Bacteria</taxon>
        <taxon>Bacillati</taxon>
        <taxon>Chloroflexota</taxon>
        <taxon>Chloroflexia</taxon>
        <taxon>Candidatus Thermobaculales</taxon>
        <taxon>Candidatus Thermobaculaceae</taxon>
        <taxon>Thermobaculum</taxon>
    </lineage>
</organism>
<keyword evidence="6 11" id="KW-0548">Nucleotidyltransferase</keyword>
<evidence type="ECO:0000256" key="9">
    <source>
        <dbReference type="ARBA" id="ARBA00049244"/>
    </source>
</evidence>
<dbReference type="Pfam" id="PF17657">
    <property type="entry name" value="DNA_pol3_finger"/>
    <property type="match status" value="1"/>
</dbReference>
<evidence type="ECO:0000256" key="2">
    <source>
        <dbReference type="ARBA" id="ARBA00009496"/>
    </source>
</evidence>
<dbReference type="InterPro" id="IPR004805">
    <property type="entry name" value="DnaE2/DnaE/PolC"/>
</dbReference>
<name>D1CB25_THET1</name>
<dbReference type="KEGG" id="ttr:Tter_1074"/>
<dbReference type="InterPro" id="IPR004365">
    <property type="entry name" value="NA-bd_OB_tRNA"/>
</dbReference>
<evidence type="ECO:0000256" key="6">
    <source>
        <dbReference type="ARBA" id="ARBA00022695"/>
    </source>
</evidence>
<dbReference type="InterPro" id="IPR004013">
    <property type="entry name" value="PHP_dom"/>
</dbReference>
<dbReference type="GO" id="GO:0006260">
    <property type="term" value="P:DNA replication"/>
    <property type="evidence" value="ECO:0007669"/>
    <property type="project" value="UniProtKB-KW"/>
</dbReference>
<accession>D1CB25</accession>
<dbReference type="CDD" id="cd04485">
    <property type="entry name" value="DnaE_OBF"/>
    <property type="match status" value="1"/>
</dbReference>
<evidence type="ECO:0000256" key="3">
    <source>
        <dbReference type="ARBA" id="ARBA00012417"/>
    </source>
</evidence>
<dbReference type="NCBIfam" id="NF004226">
    <property type="entry name" value="PRK05673.1"/>
    <property type="match status" value="1"/>
</dbReference>
<dbReference type="GO" id="GO:0008408">
    <property type="term" value="F:3'-5' exonuclease activity"/>
    <property type="evidence" value="ECO:0007669"/>
    <property type="project" value="InterPro"/>
</dbReference>
<dbReference type="eggNOG" id="COG0587">
    <property type="taxonomic scope" value="Bacteria"/>
</dbReference>
<dbReference type="InterPro" id="IPR016195">
    <property type="entry name" value="Pol/histidinol_Pase-like"/>
</dbReference>
<evidence type="ECO:0000256" key="1">
    <source>
        <dbReference type="ARBA" id="ARBA00004496"/>
    </source>
</evidence>
<proteinExistence type="inferred from homology"/>
<dbReference type="Proteomes" id="UP000000323">
    <property type="component" value="Chromosome 1"/>
</dbReference>
<protein>
    <recommendedName>
        <fullName evidence="4">DNA polymerase III subunit alpha</fullName>
        <ecNumber evidence="3">2.7.7.7</ecNumber>
    </recommendedName>
</protein>
<evidence type="ECO:0000256" key="5">
    <source>
        <dbReference type="ARBA" id="ARBA00022679"/>
    </source>
</evidence>
<dbReference type="STRING" id="525904.Tter_1074"/>
<keyword evidence="7" id="KW-0235">DNA replication</keyword>
<dbReference type="GO" id="GO:0005737">
    <property type="term" value="C:cytoplasm"/>
    <property type="evidence" value="ECO:0007669"/>
    <property type="project" value="UniProtKB-SubCell"/>
</dbReference>
<dbReference type="Gene3D" id="2.40.50.140">
    <property type="entry name" value="Nucleic acid-binding proteins"/>
    <property type="match status" value="1"/>
</dbReference>
<dbReference type="Gene3D" id="3.20.20.140">
    <property type="entry name" value="Metal-dependent hydrolases"/>
    <property type="match status" value="1"/>
</dbReference>
<dbReference type="NCBIfam" id="TIGR00594">
    <property type="entry name" value="polc"/>
    <property type="match status" value="1"/>
</dbReference>
<dbReference type="InterPro" id="IPR041931">
    <property type="entry name" value="DNA_pol3_alpha_thumb_dom"/>
</dbReference>
<comment type="similarity">
    <text evidence="2">Belongs to the DNA polymerase type-C family. DnaE subfamily.</text>
</comment>
<dbReference type="AlphaFoldDB" id="D1CB25"/>
<dbReference type="EMBL" id="CP001825">
    <property type="protein sequence ID" value="ACZ41990.1"/>
    <property type="molecule type" value="Genomic_DNA"/>
</dbReference>
<dbReference type="OrthoDB" id="9803237at2"/>
<reference evidence="12" key="1">
    <citation type="journal article" date="2010" name="Stand. Genomic Sci.">
        <title>Complete genome sequence of 'Thermobaculum terrenum' type strain (YNP1).</title>
        <authorList>
            <person name="Kiss H."/>
            <person name="Cleland D."/>
            <person name="Lapidus A."/>
            <person name="Lucas S."/>
            <person name="Glavina Del Rio T."/>
            <person name="Nolan M."/>
            <person name="Tice H."/>
            <person name="Han C."/>
            <person name="Goodwin L."/>
            <person name="Pitluck S."/>
            <person name="Liolios K."/>
            <person name="Ivanova N."/>
            <person name="Mavromatis K."/>
            <person name="Ovchinnikova G."/>
            <person name="Pati A."/>
            <person name="Chen A."/>
            <person name="Palaniappan K."/>
            <person name="Land M."/>
            <person name="Hauser L."/>
            <person name="Chang Y."/>
            <person name="Jeffries C."/>
            <person name="Lu M."/>
            <person name="Brettin T."/>
            <person name="Detter J."/>
            <person name="Goker M."/>
            <person name="Tindall B."/>
            <person name="Beck B."/>
            <person name="McDermott T."/>
            <person name="Woyke T."/>
            <person name="Bristow J."/>
            <person name="Eisen J."/>
            <person name="Markowitz V."/>
            <person name="Hugenholtz P."/>
            <person name="Kyrpides N."/>
            <person name="Klenk H."/>
            <person name="Cheng J."/>
        </authorList>
    </citation>
    <scope>NUCLEOTIDE SEQUENCE [LARGE SCALE GENOMIC DNA]</scope>
    <source>
        <strain evidence="12">ATCC BAA-798 / YNP1</strain>
    </source>
</reference>
<comment type="subcellular location">
    <subcellularLocation>
        <location evidence="1">Cytoplasm</location>
    </subcellularLocation>
</comment>
<dbReference type="Pfam" id="PF14579">
    <property type="entry name" value="HHH_6"/>
    <property type="match status" value="1"/>
</dbReference>
<evidence type="ECO:0000256" key="8">
    <source>
        <dbReference type="ARBA" id="ARBA00022932"/>
    </source>
</evidence>
<dbReference type="InterPro" id="IPR011708">
    <property type="entry name" value="DNA_pol3_alpha_NTPase_dom"/>
</dbReference>
<dbReference type="PANTHER" id="PTHR32294">
    <property type="entry name" value="DNA POLYMERASE III SUBUNIT ALPHA"/>
    <property type="match status" value="1"/>
</dbReference>
<gene>
    <name evidence="11" type="ordered locus">Tter_1074</name>
</gene>